<evidence type="ECO:0000256" key="1">
    <source>
        <dbReference type="ARBA" id="ARBA00006069"/>
    </source>
</evidence>
<dbReference type="InterPro" id="IPR019416">
    <property type="entry name" value="NCBP3"/>
</dbReference>
<comment type="similarity">
    <text evidence="1">Belongs to the NCBP3 family.</text>
</comment>
<dbReference type="PANTHER" id="PTHR16291">
    <property type="entry name" value="NUCLEAR CAP-BINDING PROTEIN SUBUNIT 3"/>
    <property type="match status" value="1"/>
</dbReference>
<keyword evidence="6" id="KW-1185">Reference proteome</keyword>
<gene>
    <name evidence="5" type="primary">8234662</name>
    <name evidence="4" type="ORF">Phum_PHUM556410</name>
</gene>
<accession>E0W0I7</accession>
<evidence type="ECO:0000313" key="4">
    <source>
        <dbReference type="EMBL" id="EEB19143.1"/>
    </source>
</evidence>
<dbReference type="GO" id="GO:0000340">
    <property type="term" value="F:RNA 7-methylguanosine cap binding"/>
    <property type="evidence" value="ECO:0007669"/>
    <property type="project" value="InterPro"/>
</dbReference>
<dbReference type="OMA" id="KENERHY"/>
<dbReference type="GeneID" id="8234662"/>
<dbReference type="EMBL" id="AAZO01006763">
    <property type="status" value="NOT_ANNOTATED_CDS"/>
    <property type="molecule type" value="Genomic_DNA"/>
</dbReference>
<proteinExistence type="inferred from homology"/>
<dbReference type="RefSeq" id="XP_002431881.1">
    <property type="nucleotide sequence ID" value="XM_002431836.1"/>
</dbReference>
<dbReference type="CTD" id="8234662"/>
<reference evidence="4" key="2">
    <citation type="submission" date="2007-04" db="EMBL/GenBank/DDBJ databases">
        <title>The genome of the human body louse.</title>
        <authorList>
            <consortium name="The Human Body Louse Genome Consortium"/>
            <person name="Kirkness E."/>
            <person name="Walenz B."/>
            <person name="Hass B."/>
            <person name="Bruggner R."/>
            <person name="Strausberg R."/>
        </authorList>
    </citation>
    <scope>NUCLEOTIDE SEQUENCE</scope>
    <source>
        <strain evidence="4">USDA</strain>
    </source>
</reference>
<dbReference type="KEGG" id="phu:Phum_PHUM556410"/>
<dbReference type="eggNOG" id="ENOG502QRX4">
    <property type="taxonomic scope" value="Eukaryota"/>
</dbReference>
<evidence type="ECO:0000256" key="2">
    <source>
        <dbReference type="ARBA" id="ARBA00019876"/>
    </source>
</evidence>
<dbReference type="GO" id="GO:0005634">
    <property type="term" value="C:nucleus"/>
    <property type="evidence" value="ECO:0007669"/>
    <property type="project" value="TreeGrafter"/>
</dbReference>
<dbReference type="HOGENOM" id="CLU_554694_0_0_1"/>
<dbReference type="OrthoDB" id="422106at2759"/>
<dbReference type="EMBL" id="DS235860">
    <property type="protein sequence ID" value="EEB19143.1"/>
    <property type="molecule type" value="Genomic_DNA"/>
</dbReference>
<feature type="region of interest" description="Disordered" evidence="3">
    <location>
        <begin position="367"/>
        <end position="428"/>
    </location>
</feature>
<feature type="compositionally biased region" description="Basic and acidic residues" evidence="3">
    <location>
        <begin position="382"/>
        <end position="408"/>
    </location>
</feature>
<dbReference type="Proteomes" id="UP000009046">
    <property type="component" value="Unassembled WGS sequence"/>
</dbReference>
<dbReference type="PANTHER" id="PTHR16291:SF0">
    <property type="entry name" value="NUCLEAR CAP-BINDING PROTEIN SUBUNIT 3"/>
    <property type="match status" value="1"/>
</dbReference>
<evidence type="ECO:0000256" key="3">
    <source>
        <dbReference type="SAM" id="MobiDB-lite"/>
    </source>
</evidence>
<protein>
    <recommendedName>
        <fullName evidence="2">Nuclear cap-binding protein subunit 3</fullName>
    </recommendedName>
</protein>
<dbReference type="EnsemblMetazoa" id="PHUM556410-RA">
    <property type="protein sequence ID" value="PHUM556410-PA"/>
    <property type="gene ID" value="PHUM556410"/>
</dbReference>
<dbReference type="Pfam" id="PF10309">
    <property type="entry name" value="NCBP3"/>
    <property type="match status" value="1"/>
</dbReference>
<feature type="compositionally biased region" description="Polar residues" evidence="3">
    <location>
        <begin position="466"/>
        <end position="478"/>
    </location>
</feature>
<dbReference type="STRING" id="121224.E0W0I7"/>
<evidence type="ECO:0000313" key="5">
    <source>
        <dbReference type="EnsemblMetazoa" id="PHUM556410-PA"/>
    </source>
</evidence>
<dbReference type="GO" id="GO:0003729">
    <property type="term" value="F:mRNA binding"/>
    <property type="evidence" value="ECO:0007669"/>
    <property type="project" value="InterPro"/>
</dbReference>
<evidence type="ECO:0000313" key="6">
    <source>
        <dbReference type="Proteomes" id="UP000009046"/>
    </source>
</evidence>
<dbReference type="VEuPathDB" id="VectorBase:PHUM556410"/>
<reference evidence="5" key="3">
    <citation type="submission" date="2020-05" db="UniProtKB">
        <authorList>
            <consortium name="EnsemblMetazoa"/>
        </authorList>
    </citation>
    <scope>IDENTIFICATION</scope>
    <source>
        <strain evidence="5">USDA</strain>
    </source>
</reference>
<dbReference type="InParanoid" id="E0W0I7"/>
<reference evidence="4" key="1">
    <citation type="submission" date="2007-04" db="EMBL/GenBank/DDBJ databases">
        <title>Annotation of Pediculus humanus corporis strain USDA.</title>
        <authorList>
            <person name="Kirkness E."/>
            <person name="Hannick L."/>
            <person name="Hass B."/>
            <person name="Bruggner R."/>
            <person name="Lawson D."/>
            <person name="Bidwell S."/>
            <person name="Joardar V."/>
            <person name="Caler E."/>
            <person name="Walenz B."/>
            <person name="Inman J."/>
            <person name="Schobel S."/>
            <person name="Galinsky K."/>
            <person name="Amedeo P."/>
            <person name="Strausberg R."/>
        </authorList>
    </citation>
    <scope>NUCLEOTIDE SEQUENCE</scope>
    <source>
        <strain evidence="4">USDA</strain>
    </source>
</reference>
<organism>
    <name type="scientific">Pediculus humanus subsp. corporis</name>
    <name type="common">Body louse</name>
    <dbReference type="NCBI Taxonomy" id="121224"/>
    <lineage>
        <taxon>Eukaryota</taxon>
        <taxon>Metazoa</taxon>
        <taxon>Ecdysozoa</taxon>
        <taxon>Arthropoda</taxon>
        <taxon>Hexapoda</taxon>
        <taxon>Insecta</taxon>
        <taxon>Pterygota</taxon>
        <taxon>Neoptera</taxon>
        <taxon>Paraneoptera</taxon>
        <taxon>Psocodea</taxon>
        <taxon>Troctomorpha</taxon>
        <taxon>Phthiraptera</taxon>
        <taxon>Anoplura</taxon>
        <taxon>Pediculidae</taxon>
        <taxon>Pediculus</taxon>
    </lineage>
</organism>
<dbReference type="AlphaFoldDB" id="E0W0I7"/>
<sequence length="496" mass="57566">MSYFDEPMDTLETYYEEGEISGDDDENDFEYTTPTKNLKSNNFTRKVSYELVKDDLISELNDVNDENDTYEIPNESDLPISIGDTSKTFKERLLILFRDLGINKENERHYRFNTLRVKGVENMSTEDVYQYFASFAPSHVEWIDNDTCNVVWLDDLSAARVLLSQSKKIINLHGNSLKTVSNDSIDECVDARDLNIEIPSGVWRFGEPGKKSSTILLRYATRSDKKQSMAAKSGVYSKKFGTVPGLMSKSVRNGTVKLINKVHTPNNIWKTDSIETSMHSSDKPNPWEELAYEWGKIERVKDNDFLELNNKRPLIKANVPDLRISLKQKKENRKRLLNLKTSHSLNEEWESKAKVPRMKMYADDEEKVVKNKQKKTNVQSHGVEDLRSKINRLKSRERINLKVERDNIRSQSNTSESENESDDGSSQNWALEQYHTIRESVETKNRKLGLAKYDSDESDLSDDDNYTSQKKNIRQRSPLQIEIDNDEYYQRRSSEK</sequence>
<name>E0W0I7_PEDHC</name>
<feature type="region of interest" description="Disordered" evidence="3">
    <location>
        <begin position="451"/>
        <end position="496"/>
    </location>
</feature>
<feature type="compositionally biased region" description="Acidic residues" evidence="3">
    <location>
        <begin position="456"/>
        <end position="465"/>
    </location>
</feature>